<dbReference type="OrthoDB" id="4927425at2759"/>
<dbReference type="InterPro" id="IPR056884">
    <property type="entry name" value="NPHP3-like_N"/>
</dbReference>
<keyword evidence="1" id="KW-0677">Repeat</keyword>
<evidence type="ECO:0000259" key="2">
    <source>
        <dbReference type="Pfam" id="PF24883"/>
    </source>
</evidence>
<organism evidence="3 4">
    <name type="scientific">Galerina marginata (strain CBS 339.88)</name>
    <dbReference type="NCBI Taxonomy" id="685588"/>
    <lineage>
        <taxon>Eukaryota</taxon>
        <taxon>Fungi</taxon>
        <taxon>Dikarya</taxon>
        <taxon>Basidiomycota</taxon>
        <taxon>Agaricomycotina</taxon>
        <taxon>Agaricomycetes</taxon>
        <taxon>Agaricomycetidae</taxon>
        <taxon>Agaricales</taxon>
        <taxon>Agaricineae</taxon>
        <taxon>Strophariaceae</taxon>
        <taxon>Galerina</taxon>
    </lineage>
</organism>
<dbReference type="InterPro" id="IPR027417">
    <property type="entry name" value="P-loop_NTPase"/>
</dbReference>
<evidence type="ECO:0000313" key="3">
    <source>
        <dbReference type="EMBL" id="KDR77622.1"/>
    </source>
</evidence>
<evidence type="ECO:0000256" key="1">
    <source>
        <dbReference type="ARBA" id="ARBA00022737"/>
    </source>
</evidence>
<dbReference type="Pfam" id="PF24883">
    <property type="entry name" value="NPHP3_N"/>
    <property type="match status" value="1"/>
</dbReference>
<protein>
    <recommendedName>
        <fullName evidence="2">Nephrocystin 3-like N-terminal domain-containing protein</fullName>
    </recommendedName>
</protein>
<dbReference type="PANTHER" id="PTHR10039:SF14">
    <property type="entry name" value="NACHT DOMAIN-CONTAINING PROTEIN"/>
    <property type="match status" value="1"/>
</dbReference>
<dbReference type="Gene3D" id="3.40.50.300">
    <property type="entry name" value="P-loop containing nucleotide triphosphate hydrolases"/>
    <property type="match status" value="1"/>
</dbReference>
<name>A0A067T5J5_GALM3</name>
<dbReference type="HOGENOM" id="CLU_000288_6_10_1"/>
<gene>
    <name evidence="3" type="ORF">GALMADRAFT_155464</name>
</gene>
<dbReference type="EMBL" id="KL142376">
    <property type="protein sequence ID" value="KDR77622.1"/>
    <property type="molecule type" value="Genomic_DNA"/>
</dbReference>
<dbReference type="AlphaFoldDB" id="A0A067T5J5"/>
<accession>A0A067T5J5</accession>
<sequence>MLDNSKNIVINGGSFTSSISPRVKGIDLLREHITPGAFHNSAERYDPPKCHPRTRLAVVESIMAWVEDIQRTSFILWLYGPAGAGKSAIAQTIADLCYDLNILVASFFWSRNAPGRNDEKWLITSLAYQLAIAIPEIRIHVEEALEKDHSLLDRSLQTQMESFIVKPLKAAFPPTAQSGPEDRKPRIVILDGLDECGNSNSQRYILNVISSSVQKFSIPIAFLIASRPEQEIRDAFGTQPLLTITRRLALDDTYRPDNDIRLFLVDSFEFLKQAHTLKSLLPRIWPSRQQIDTLVRKSSGQFIYPATVIKFVCSPRRRPDHQLDLIFGIADTATHTPFTEVDALYRHIFGQVEQQHLRRVLDILSCLFLLPYPNRIAPLCSKVLEDILSYQRGDVHLALSDLHSVLDVPDIVDTDRPLRVLHASLQDFFMDPLRSRSLYIDKARAHARLAQHLLQYIDTLSRSGNKLRKMDQFALNDRLVDQCLRSHPTKELLEAFFNFDLEPWVSSSLLSISPKPELVYRSLFQLSAWFKKQEASVRDYFGPDMNLYSHHSRSLDIIVTRLIQDNFSTSYGRNKIAAFLHPSFSQVKDFSEILEVLAFRLNLSIPWQRLEAECFRSQKSQVFERLGYGLHVEETYKDSRSSLPVYSVFCRNDQIPEDILELQQFLRDPKRAGKCFVDEDMYTALSLQIITYVFEKLRIVKDLNEDESSIKRRKNALTWAIESLPFYLSSSKYTSELADYLVHHEVVELTELPSYANVQPFRHSIKLYLSQCSQLEGGKHYPTITTAVEPRGRNWRLENCHSIVFGSGKFAQRIRLAGYFAPH</sequence>
<dbReference type="SUPFAM" id="SSF52540">
    <property type="entry name" value="P-loop containing nucleoside triphosphate hydrolases"/>
    <property type="match status" value="1"/>
</dbReference>
<reference evidence="4" key="1">
    <citation type="journal article" date="2014" name="Proc. Natl. Acad. Sci. U.S.A.">
        <title>Extensive sampling of basidiomycete genomes demonstrates inadequacy of the white-rot/brown-rot paradigm for wood decay fungi.</title>
        <authorList>
            <person name="Riley R."/>
            <person name="Salamov A.A."/>
            <person name="Brown D.W."/>
            <person name="Nagy L.G."/>
            <person name="Floudas D."/>
            <person name="Held B.W."/>
            <person name="Levasseur A."/>
            <person name="Lombard V."/>
            <person name="Morin E."/>
            <person name="Otillar R."/>
            <person name="Lindquist E.A."/>
            <person name="Sun H."/>
            <person name="LaButti K.M."/>
            <person name="Schmutz J."/>
            <person name="Jabbour D."/>
            <person name="Luo H."/>
            <person name="Baker S.E."/>
            <person name="Pisabarro A.G."/>
            <person name="Walton J.D."/>
            <person name="Blanchette R.A."/>
            <person name="Henrissat B."/>
            <person name="Martin F."/>
            <person name="Cullen D."/>
            <person name="Hibbett D.S."/>
            <person name="Grigoriev I.V."/>
        </authorList>
    </citation>
    <scope>NUCLEOTIDE SEQUENCE [LARGE SCALE GENOMIC DNA]</scope>
    <source>
        <strain evidence="4">CBS 339.88</strain>
    </source>
</reference>
<feature type="domain" description="Nephrocystin 3-like N-terminal" evidence="2">
    <location>
        <begin position="62"/>
        <end position="227"/>
    </location>
</feature>
<dbReference type="PANTHER" id="PTHR10039">
    <property type="entry name" value="AMELOGENIN"/>
    <property type="match status" value="1"/>
</dbReference>
<dbReference type="Proteomes" id="UP000027222">
    <property type="component" value="Unassembled WGS sequence"/>
</dbReference>
<keyword evidence="4" id="KW-1185">Reference proteome</keyword>
<evidence type="ECO:0000313" key="4">
    <source>
        <dbReference type="Proteomes" id="UP000027222"/>
    </source>
</evidence>
<proteinExistence type="predicted"/>